<name>A0AAD9N4D0_9ANNE</name>
<keyword evidence="6" id="KW-1185">Reference proteome</keyword>
<accession>A0AAD9N4D0</accession>
<evidence type="ECO:0000313" key="6">
    <source>
        <dbReference type="Proteomes" id="UP001208570"/>
    </source>
</evidence>
<dbReference type="EMBL" id="JAODUP010000264">
    <property type="protein sequence ID" value="KAK2154586.1"/>
    <property type="molecule type" value="Genomic_DNA"/>
</dbReference>
<dbReference type="PANTHER" id="PTHR46317:SF1">
    <property type="entry name" value="HYDROLASE, TATD FAMILY"/>
    <property type="match status" value="1"/>
</dbReference>
<dbReference type="AlphaFoldDB" id="A0AAD9N4D0"/>
<dbReference type="InterPro" id="IPR032466">
    <property type="entry name" value="Metal_Hydrolase"/>
</dbReference>
<dbReference type="Proteomes" id="UP001208570">
    <property type="component" value="Unassembled WGS sequence"/>
</dbReference>
<dbReference type="GO" id="GO:0016788">
    <property type="term" value="F:hydrolase activity, acting on ester bonds"/>
    <property type="evidence" value="ECO:0007669"/>
    <property type="project" value="InterPro"/>
</dbReference>
<dbReference type="Pfam" id="PF01026">
    <property type="entry name" value="TatD_DNase"/>
    <property type="match status" value="1"/>
</dbReference>
<sequence>MPKFIDSHAHLGDSEFVKDLPEVIERAKHVGVRGVLVVAIGPADFERILNLHQIYPDFCWPCFGVHPVQNLPKGESRSVTDEDLEESLPWIHEHHDKLFAIGEVGLDFTPRFCTVDDAKDRQRSALRKQQRNEPSNIHISCEYIAKIKKMDLDTVANIIWENTLKLFPKIRHVVK</sequence>
<evidence type="ECO:0000256" key="3">
    <source>
        <dbReference type="ARBA" id="ARBA00022801"/>
    </source>
</evidence>
<keyword evidence="2" id="KW-0479">Metal-binding</keyword>
<reference evidence="5" key="1">
    <citation type="journal article" date="2023" name="Mol. Biol. Evol.">
        <title>Third-Generation Sequencing Reveals the Adaptive Role of the Epigenome in Three Deep-Sea Polychaetes.</title>
        <authorList>
            <person name="Perez M."/>
            <person name="Aroh O."/>
            <person name="Sun Y."/>
            <person name="Lan Y."/>
            <person name="Juniper S.K."/>
            <person name="Young C.R."/>
            <person name="Angers B."/>
            <person name="Qian P.Y."/>
        </authorList>
    </citation>
    <scope>NUCLEOTIDE SEQUENCE</scope>
    <source>
        <strain evidence="5">P08H-3</strain>
    </source>
</reference>
<dbReference type="GO" id="GO:0046872">
    <property type="term" value="F:metal ion binding"/>
    <property type="evidence" value="ECO:0007669"/>
    <property type="project" value="UniProtKB-KW"/>
</dbReference>
<evidence type="ECO:0000256" key="4">
    <source>
        <dbReference type="ARBA" id="ARBA00093287"/>
    </source>
</evidence>
<comment type="similarity">
    <text evidence="1">Belongs to the metallo-dependent hydrolases superfamily. TatD-type hydrolase family.</text>
</comment>
<comment type="function">
    <text evidence="4">Exhibits 3'-exonuclease activities and apurinic/apyrimidinic (AP) endonuclease (in vitro). Show preferential AP endonuclease activity on double-stranded DNA substrates and 3'- exonuclease activity on single-stranded DNA.</text>
</comment>
<keyword evidence="3" id="KW-0378">Hydrolase</keyword>
<comment type="caution">
    <text evidence="5">The sequence shown here is derived from an EMBL/GenBank/DDBJ whole genome shotgun (WGS) entry which is preliminary data.</text>
</comment>
<evidence type="ECO:0000313" key="5">
    <source>
        <dbReference type="EMBL" id="KAK2154586.1"/>
    </source>
</evidence>
<proteinExistence type="inferred from homology"/>
<organism evidence="5 6">
    <name type="scientific">Paralvinella palmiformis</name>
    <dbReference type="NCBI Taxonomy" id="53620"/>
    <lineage>
        <taxon>Eukaryota</taxon>
        <taxon>Metazoa</taxon>
        <taxon>Spiralia</taxon>
        <taxon>Lophotrochozoa</taxon>
        <taxon>Annelida</taxon>
        <taxon>Polychaeta</taxon>
        <taxon>Sedentaria</taxon>
        <taxon>Canalipalpata</taxon>
        <taxon>Terebellida</taxon>
        <taxon>Terebelliformia</taxon>
        <taxon>Alvinellidae</taxon>
        <taxon>Paralvinella</taxon>
    </lineage>
</organism>
<protein>
    <submittedName>
        <fullName evidence="5">Uncharacterized protein</fullName>
    </submittedName>
</protein>
<evidence type="ECO:0000256" key="2">
    <source>
        <dbReference type="ARBA" id="ARBA00022723"/>
    </source>
</evidence>
<dbReference type="SUPFAM" id="SSF51556">
    <property type="entry name" value="Metallo-dependent hydrolases"/>
    <property type="match status" value="2"/>
</dbReference>
<gene>
    <name evidence="5" type="ORF">LSH36_264g02012</name>
</gene>
<evidence type="ECO:0000256" key="1">
    <source>
        <dbReference type="ARBA" id="ARBA00009275"/>
    </source>
</evidence>
<dbReference type="Gene3D" id="3.20.20.140">
    <property type="entry name" value="Metal-dependent hydrolases"/>
    <property type="match status" value="2"/>
</dbReference>
<dbReference type="InterPro" id="IPR001130">
    <property type="entry name" value="TatD-like"/>
</dbReference>
<dbReference type="PANTHER" id="PTHR46317">
    <property type="entry name" value="HYDROLASE OF PHP SUPERFAMILY-RELATED PROTEIN"/>
    <property type="match status" value="1"/>
</dbReference>